<dbReference type="Proteomes" id="UP000628442">
    <property type="component" value="Unassembled WGS sequence"/>
</dbReference>
<dbReference type="PANTHER" id="PTHR35564:SF4">
    <property type="entry name" value="CYTOPLASMIC PROTEIN"/>
    <property type="match status" value="1"/>
</dbReference>
<dbReference type="PANTHER" id="PTHR35564">
    <property type="match status" value="1"/>
</dbReference>
<dbReference type="NCBIfam" id="TIGR03347">
    <property type="entry name" value="VI_chp_1"/>
    <property type="match status" value="1"/>
</dbReference>
<dbReference type="OrthoDB" id="1523296at2"/>
<dbReference type="EMBL" id="CP036401">
    <property type="protein sequence ID" value="QBI03799.1"/>
    <property type="molecule type" value="Genomic_DNA"/>
</dbReference>
<dbReference type="AlphaFoldDB" id="A0A411X454"/>
<evidence type="ECO:0000313" key="2">
    <source>
        <dbReference type="EMBL" id="QBI03799.1"/>
    </source>
</evidence>
<reference evidence="1" key="3">
    <citation type="submission" date="2022-12" db="EMBL/GenBank/DDBJ databases">
        <authorList>
            <person name="Sun Q."/>
            <person name="Kim S."/>
        </authorList>
    </citation>
    <scope>NUCLEOTIDE SEQUENCE</scope>
    <source>
        <strain evidence="1">KCTC 12343</strain>
    </source>
</reference>
<keyword evidence="3" id="KW-1185">Reference proteome</keyword>
<dbReference type="InterPro" id="IPR010732">
    <property type="entry name" value="T6SS_TssG-like"/>
</dbReference>
<proteinExistence type="predicted"/>
<protein>
    <submittedName>
        <fullName evidence="2">Type VI secretion system baseplate subunit TssG</fullName>
    </submittedName>
</protein>
<dbReference type="EMBL" id="BMWV01000015">
    <property type="protein sequence ID" value="GGY61480.1"/>
    <property type="molecule type" value="Genomic_DNA"/>
</dbReference>
<evidence type="ECO:0000313" key="3">
    <source>
        <dbReference type="Proteomes" id="UP000292307"/>
    </source>
</evidence>
<organism evidence="1 4">
    <name type="scientific">Pseudoduganella albidiflava</name>
    <dbReference type="NCBI Taxonomy" id="321983"/>
    <lineage>
        <taxon>Bacteria</taxon>
        <taxon>Pseudomonadati</taxon>
        <taxon>Pseudomonadota</taxon>
        <taxon>Betaproteobacteria</taxon>
        <taxon>Burkholderiales</taxon>
        <taxon>Oxalobacteraceae</taxon>
        <taxon>Telluria group</taxon>
        <taxon>Pseudoduganella</taxon>
    </lineage>
</organism>
<reference evidence="1" key="1">
    <citation type="journal article" date="2014" name="Int. J. Syst. Evol. Microbiol.">
        <title>Complete genome sequence of Corynebacterium casei LMG S-19264T (=DSM 44701T), isolated from a smear-ripened cheese.</title>
        <authorList>
            <consortium name="US DOE Joint Genome Institute (JGI-PGF)"/>
            <person name="Walter F."/>
            <person name="Albersmeier A."/>
            <person name="Kalinowski J."/>
            <person name="Ruckert C."/>
        </authorList>
    </citation>
    <scope>NUCLEOTIDE SEQUENCE</scope>
    <source>
        <strain evidence="1">KCTC 12343</strain>
    </source>
</reference>
<accession>A0A411X454</accession>
<evidence type="ECO:0000313" key="1">
    <source>
        <dbReference type="EMBL" id="GGY61480.1"/>
    </source>
</evidence>
<name>A0A411X454_9BURK</name>
<dbReference type="Pfam" id="PF06996">
    <property type="entry name" value="T6SS_TssG"/>
    <property type="match status" value="1"/>
</dbReference>
<evidence type="ECO:0000313" key="4">
    <source>
        <dbReference type="Proteomes" id="UP000628442"/>
    </source>
</evidence>
<dbReference type="Proteomes" id="UP000292307">
    <property type="component" value="Chromosome"/>
</dbReference>
<gene>
    <name evidence="2" type="primary">tssG</name>
    <name evidence="2" type="ORF">EYF70_25530</name>
    <name evidence="1" type="ORF">GCM10007387_50020</name>
</gene>
<dbReference type="RefSeq" id="WP_131147891.1">
    <property type="nucleotide sequence ID" value="NZ_BMWV01000015.1"/>
</dbReference>
<sequence length="338" mass="38007">MQTAQRIRKPGLIGRIFNEPWRFEFMPAVTLLLRWLASHRVPHDDALTRVLRFENSLSLAFPAAEVEALRAEEADEEMRIALTPACFGLLGTAGTLPFHDTDRCAHAAAEGNPAPRAFFDIYSTRMVGQLWQAWAKPRLELAPIAEGRDASRRMLRMLGGKFDVKSEITPWYAGLLRSRPVSAAALEHILVCELELPVVVESYAGFWDVIPPEQQFILGSEHCILGAITLGPEVWRVDRRLRIVIGPLTRPDFYRLLPDGAGARLLHDLLVLATPQSRLEFEICLLPGPDCIQPWVLSDTPGEMRRLGEDMFLVGEAESLVEIRYLLQLEPRGVISCR</sequence>
<reference evidence="2 3" key="2">
    <citation type="submission" date="2019-02" db="EMBL/GenBank/DDBJ databases">
        <title>Draft Genome Sequences of Six Type Strains of the Genus Massilia.</title>
        <authorList>
            <person name="Miess H."/>
            <person name="Frediansyhah A."/>
            <person name="Gross H."/>
        </authorList>
    </citation>
    <scope>NUCLEOTIDE SEQUENCE [LARGE SCALE GENOMIC DNA]</scope>
    <source>
        <strain evidence="2 3">DSM 17472</strain>
    </source>
</reference>